<proteinExistence type="predicted"/>
<gene>
    <name evidence="1" type="ORF">SDC9_162029</name>
</gene>
<protein>
    <submittedName>
        <fullName evidence="1">Uncharacterized protein</fullName>
    </submittedName>
</protein>
<comment type="caution">
    <text evidence="1">The sequence shown here is derived from an EMBL/GenBank/DDBJ whole genome shotgun (WGS) entry which is preliminary data.</text>
</comment>
<dbReference type="AlphaFoldDB" id="A0A645FMC4"/>
<reference evidence="1" key="1">
    <citation type="submission" date="2019-08" db="EMBL/GenBank/DDBJ databases">
        <authorList>
            <person name="Kucharzyk K."/>
            <person name="Murdoch R.W."/>
            <person name="Higgins S."/>
            <person name="Loffler F."/>
        </authorList>
    </citation>
    <scope>NUCLEOTIDE SEQUENCE</scope>
</reference>
<name>A0A645FMC4_9ZZZZ</name>
<sequence>MTQLQGAGEDKAGLWHGAFCRIDQQNDSVDHLQNTLHLAAKVGVARSVHDVDLHIAVLNGGILCQNGNATFAL</sequence>
<evidence type="ECO:0000313" key="1">
    <source>
        <dbReference type="EMBL" id="MPN14702.1"/>
    </source>
</evidence>
<organism evidence="1">
    <name type="scientific">bioreactor metagenome</name>
    <dbReference type="NCBI Taxonomy" id="1076179"/>
    <lineage>
        <taxon>unclassified sequences</taxon>
        <taxon>metagenomes</taxon>
        <taxon>ecological metagenomes</taxon>
    </lineage>
</organism>
<accession>A0A645FMC4</accession>
<dbReference type="AntiFam" id="ANF00072">
    <property type="entry name" value="Shadow ORF (opposite TypA)"/>
</dbReference>
<dbReference type="EMBL" id="VSSQ01061347">
    <property type="protein sequence ID" value="MPN14702.1"/>
    <property type="molecule type" value="Genomic_DNA"/>
</dbReference>